<evidence type="ECO:0000256" key="2">
    <source>
        <dbReference type="PROSITE-ProRule" id="PRU00169"/>
    </source>
</evidence>
<keyword evidence="2" id="KW-0597">Phosphoprotein</keyword>
<organism evidence="6 7">
    <name type="scientific">Magnetovibrio blakemorei</name>
    <dbReference type="NCBI Taxonomy" id="28181"/>
    <lineage>
        <taxon>Bacteria</taxon>
        <taxon>Pseudomonadati</taxon>
        <taxon>Pseudomonadota</taxon>
        <taxon>Alphaproteobacteria</taxon>
        <taxon>Rhodospirillales</taxon>
        <taxon>Magnetovibrionaceae</taxon>
        <taxon>Magnetovibrio</taxon>
    </lineage>
</organism>
<evidence type="ECO:0000313" key="6">
    <source>
        <dbReference type="EMBL" id="OEJ65412.1"/>
    </source>
</evidence>
<evidence type="ECO:0000259" key="5">
    <source>
        <dbReference type="PROSITE" id="PS51755"/>
    </source>
</evidence>
<dbReference type="STRING" id="28181.BEN30_14985"/>
<dbReference type="OrthoDB" id="9802426at2"/>
<dbReference type="InterPro" id="IPR016032">
    <property type="entry name" value="Sig_transdc_resp-reg_C-effctor"/>
</dbReference>
<dbReference type="PANTHER" id="PTHR48111">
    <property type="entry name" value="REGULATOR OF RPOS"/>
    <property type="match status" value="1"/>
</dbReference>
<proteinExistence type="predicted"/>
<feature type="DNA-binding region" description="OmpR/PhoB-type" evidence="3">
    <location>
        <begin position="124"/>
        <end position="222"/>
    </location>
</feature>
<dbReference type="CDD" id="cd00383">
    <property type="entry name" value="trans_reg_C"/>
    <property type="match status" value="1"/>
</dbReference>
<dbReference type="Proteomes" id="UP000095347">
    <property type="component" value="Unassembled WGS sequence"/>
</dbReference>
<keyword evidence="1 3" id="KW-0238">DNA-binding</keyword>
<dbReference type="Gene3D" id="3.40.50.2300">
    <property type="match status" value="1"/>
</dbReference>
<dbReference type="InterPro" id="IPR001789">
    <property type="entry name" value="Sig_transdc_resp-reg_receiver"/>
</dbReference>
<dbReference type="Gene3D" id="6.10.250.690">
    <property type="match status" value="1"/>
</dbReference>
<dbReference type="GO" id="GO:0032993">
    <property type="term" value="C:protein-DNA complex"/>
    <property type="evidence" value="ECO:0007669"/>
    <property type="project" value="TreeGrafter"/>
</dbReference>
<reference evidence="7" key="1">
    <citation type="submission" date="2016-07" db="EMBL/GenBank/DDBJ databases">
        <authorList>
            <person name="Florea S."/>
            <person name="Webb J.S."/>
            <person name="Jaromczyk J."/>
            <person name="Schardl C.L."/>
        </authorList>
    </citation>
    <scope>NUCLEOTIDE SEQUENCE [LARGE SCALE GENOMIC DNA]</scope>
    <source>
        <strain evidence="7">MV-1</strain>
    </source>
</reference>
<dbReference type="Pfam" id="PF00072">
    <property type="entry name" value="Response_reg"/>
    <property type="match status" value="1"/>
</dbReference>
<dbReference type="SUPFAM" id="SSF52172">
    <property type="entry name" value="CheY-like"/>
    <property type="match status" value="1"/>
</dbReference>
<dbReference type="InterPro" id="IPR011006">
    <property type="entry name" value="CheY-like_superfamily"/>
</dbReference>
<feature type="domain" description="OmpR/PhoB-type" evidence="5">
    <location>
        <begin position="124"/>
        <end position="222"/>
    </location>
</feature>
<evidence type="ECO:0000313" key="7">
    <source>
        <dbReference type="Proteomes" id="UP000095347"/>
    </source>
</evidence>
<accession>A0A1E5Q622</accession>
<dbReference type="GO" id="GO:0000976">
    <property type="term" value="F:transcription cis-regulatory region binding"/>
    <property type="evidence" value="ECO:0007669"/>
    <property type="project" value="TreeGrafter"/>
</dbReference>
<dbReference type="SMART" id="SM00862">
    <property type="entry name" value="Trans_reg_C"/>
    <property type="match status" value="1"/>
</dbReference>
<dbReference type="EMBL" id="MCGG01000052">
    <property type="protein sequence ID" value="OEJ65412.1"/>
    <property type="molecule type" value="Genomic_DNA"/>
</dbReference>
<dbReference type="SMART" id="SM00448">
    <property type="entry name" value="REC"/>
    <property type="match status" value="1"/>
</dbReference>
<dbReference type="InterPro" id="IPR036388">
    <property type="entry name" value="WH-like_DNA-bd_sf"/>
</dbReference>
<dbReference type="CDD" id="cd17624">
    <property type="entry name" value="REC_OmpR_PmrA-like"/>
    <property type="match status" value="1"/>
</dbReference>
<dbReference type="InterPro" id="IPR001867">
    <property type="entry name" value="OmpR/PhoB-type_DNA-bd"/>
</dbReference>
<gene>
    <name evidence="6" type="ORF">BEN30_14985</name>
</gene>
<dbReference type="AlphaFoldDB" id="A0A1E5Q622"/>
<protein>
    <submittedName>
        <fullName evidence="6">DNA-binding response regulator</fullName>
    </submittedName>
</protein>
<dbReference type="GO" id="GO:0005829">
    <property type="term" value="C:cytosol"/>
    <property type="evidence" value="ECO:0007669"/>
    <property type="project" value="TreeGrafter"/>
</dbReference>
<dbReference type="RefSeq" id="WP_069958871.1">
    <property type="nucleotide sequence ID" value="NZ_MCGG01000052.1"/>
</dbReference>
<evidence type="ECO:0000256" key="3">
    <source>
        <dbReference type="PROSITE-ProRule" id="PRU01091"/>
    </source>
</evidence>
<comment type="caution">
    <text evidence="6">The sequence shown here is derived from an EMBL/GenBank/DDBJ whole genome shotgun (WGS) entry which is preliminary data.</text>
</comment>
<sequence length="226" mass="24690">MRILLVEDNLRLATYVCHGLEKEDFTVDGVGSLADAEAALGTVPYDLMILDLGLPDGDGLDLLKSLRRADNPLPVLVLTARDGVDDRVKGLNAGADDYLLKPFAVEELTARLRALLRRPGGVMGLSLSVGNITFDTTAREVRIGKELFKISRKEMGVLEQLMRRAGKVVPKDVLESKLYGFDDEVSHNSLEAHISRLRKRLVQDGASVAIHTLRGVGYLLADGKDT</sequence>
<dbReference type="PROSITE" id="PS51755">
    <property type="entry name" value="OMPR_PHOB"/>
    <property type="match status" value="1"/>
</dbReference>
<feature type="domain" description="Response regulatory" evidence="4">
    <location>
        <begin position="2"/>
        <end position="116"/>
    </location>
</feature>
<dbReference type="PANTHER" id="PTHR48111:SF36">
    <property type="entry name" value="TRANSCRIPTIONAL REGULATORY PROTEIN CUTR"/>
    <property type="match status" value="1"/>
</dbReference>
<evidence type="ECO:0000259" key="4">
    <source>
        <dbReference type="PROSITE" id="PS50110"/>
    </source>
</evidence>
<dbReference type="GO" id="GO:0006355">
    <property type="term" value="P:regulation of DNA-templated transcription"/>
    <property type="evidence" value="ECO:0007669"/>
    <property type="project" value="InterPro"/>
</dbReference>
<dbReference type="Gene3D" id="1.10.10.10">
    <property type="entry name" value="Winged helix-like DNA-binding domain superfamily/Winged helix DNA-binding domain"/>
    <property type="match status" value="1"/>
</dbReference>
<dbReference type="InterPro" id="IPR039420">
    <property type="entry name" value="WalR-like"/>
</dbReference>
<evidence type="ECO:0000256" key="1">
    <source>
        <dbReference type="ARBA" id="ARBA00023125"/>
    </source>
</evidence>
<dbReference type="Pfam" id="PF00486">
    <property type="entry name" value="Trans_reg_C"/>
    <property type="match status" value="1"/>
</dbReference>
<dbReference type="PROSITE" id="PS50110">
    <property type="entry name" value="RESPONSE_REGULATORY"/>
    <property type="match status" value="1"/>
</dbReference>
<dbReference type="GO" id="GO:0000156">
    <property type="term" value="F:phosphorelay response regulator activity"/>
    <property type="evidence" value="ECO:0007669"/>
    <property type="project" value="TreeGrafter"/>
</dbReference>
<dbReference type="SUPFAM" id="SSF46894">
    <property type="entry name" value="C-terminal effector domain of the bipartite response regulators"/>
    <property type="match status" value="1"/>
</dbReference>
<keyword evidence="7" id="KW-1185">Reference proteome</keyword>
<name>A0A1E5Q622_9PROT</name>
<feature type="modified residue" description="4-aspartylphosphate" evidence="2">
    <location>
        <position position="51"/>
    </location>
</feature>